<feature type="domain" description="Peptidase M56" evidence="3">
    <location>
        <begin position="26"/>
        <end position="278"/>
    </location>
</feature>
<protein>
    <submittedName>
        <fullName evidence="4">M56 family metallopeptidase</fullName>
    </submittedName>
</protein>
<proteinExistence type="predicted"/>
<dbReference type="Gene3D" id="3.30.2010.10">
    <property type="entry name" value="Metalloproteases ('zincins'), catalytic domain"/>
    <property type="match status" value="1"/>
</dbReference>
<evidence type="ECO:0000313" key="4">
    <source>
        <dbReference type="EMBL" id="UOQ75062.1"/>
    </source>
</evidence>
<feature type="region of interest" description="Disordered" evidence="1">
    <location>
        <begin position="401"/>
        <end position="420"/>
    </location>
</feature>
<feature type="transmembrane region" description="Helical" evidence="2">
    <location>
        <begin position="337"/>
        <end position="359"/>
    </location>
</feature>
<dbReference type="PANTHER" id="PTHR34978">
    <property type="entry name" value="POSSIBLE SENSOR-TRANSDUCER PROTEIN BLAR"/>
    <property type="match status" value="1"/>
</dbReference>
<evidence type="ECO:0000313" key="5">
    <source>
        <dbReference type="Proteomes" id="UP000831796"/>
    </source>
</evidence>
<feature type="compositionally biased region" description="Polar residues" evidence="1">
    <location>
        <begin position="734"/>
        <end position="752"/>
    </location>
</feature>
<name>A0A8T9QDT3_9BACT</name>
<keyword evidence="2" id="KW-0812">Transmembrane</keyword>
<sequence length="858" mass="94672">MNWLENTLSPELVRAVGWTIVHSLWQGAIVGLALVGLLLVLRRHSAQVRYNVAGLALVIMLGLALVTFGRHYALALANHTPAAAASDIVPAGEATGLSLLQPSAATSAAVAEQSVSLLETGRQYFDQHLPLIVAAWFLGLLAMTLRLLGGLAYVQRLRHYRVEPLSEQWNERFKALAQRAGIKRTVSLLESALVKAPLVAGHLKPVILLPLGTVMGLSQAQLEAILAHELAHIARRDYLMNILQSVAEILFFYHPAAWFITACMRTERENCCDDEATAICGDPLTLAKALAALAEMGQDVYPAPRLALSAVGPDGSLLGRIRRLVQRRAAPTFSEGFMAALVVVGGLALIGLTTVVAMANPRPWPERAKELVGAVFGPENSIWSNSLPTFQGATAPTAAVAAAADDDDKKKRKSKGKDDKHVVIVRDAEDGQTLRRGKDGGTVVVKRDKKGRVTELYVDGQRIDMDEPKPKTKANSTEIIRLAPKSGTARRSGSNSNFNFDFDGRNYGMSARDQEELRSSMRRLEQDLARSSDDFHRSTAKGFVFNDGNGVEIRTGRDGVSINSDRITAKALQEAETSLREAERNETDAEARTKIREELDRIRERREEMRERQQEASEAARERQEAERERLQADRERLQADRERRQAERERAQAERERARAIREEQNHKVEEAMIDELEKDKLIKDKKYFQLVLKGNEMVVDGQKQPDAVAAKYRRLFEDGTGRTIGTNGSVVFSNTGSNRNRIYSNTTGGSSYMPEPPAAPRAPKAPRSSSLAPTPPTPPRAPRAPRNVKVNSVALGDQLRKDGLIEAGARSYQFQLNASSMTVNGQRQPEETAKRYRELLGKNDGKSFNMDVVITE</sequence>
<keyword evidence="2" id="KW-0472">Membrane</keyword>
<dbReference type="InterPro" id="IPR052173">
    <property type="entry name" value="Beta-lactam_resp_regulator"/>
</dbReference>
<dbReference type="PANTHER" id="PTHR34978:SF3">
    <property type="entry name" value="SLR0241 PROTEIN"/>
    <property type="match status" value="1"/>
</dbReference>
<accession>A0A8T9QDT3</accession>
<dbReference type="AlphaFoldDB" id="A0A8T9QDT3"/>
<evidence type="ECO:0000259" key="3">
    <source>
        <dbReference type="Pfam" id="PF05569"/>
    </source>
</evidence>
<feature type="transmembrane region" description="Helical" evidence="2">
    <location>
        <begin position="20"/>
        <end position="41"/>
    </location>
</feature>
<dbReference type="EMBL" id="CP095046">
    <property type="protein sequence ID" value="UOQ75062.1"/>
    <property type="molecule type" value="Genomic_DNA"/>
</dbReference>
<feature type="compositionally biased region" description="Pro residues" evidence="1">
    <location>
        <begin position="775"/>
        <end position="784"/>
    </location>
</feature>
<evidence type="ECO:0000256" key="1">
    <source>
        <dbReference type="SAM" id="MobiDB-lite"/>
    </source>
</evidence>
<feature type="compositionally biased region" description="Low complexity" evidence="1">
    <location>
        <begin position="763"/>
        <end position="774"/>
    </location>
</feature>
<organism evidence="4 5">
    <name type="scientific">Hymenobacter cellulosilyticus</name>
    <dbReference type="NCBI Taxonomy" id="2932248"/>
    <lineage>
        <taxon>Bacteria</taxon>
        <taxon>Pseudomonadati</taxon>
        <taxon>Bacteroidota</taxon>
        <taxon>Cytophagia</taxon>
        <taxon>Cytophagales</taxon>
        <taxon>Hymenobacteraceae</taxon>
        <taxon>Hymenobacter</taxon>
    </lineage>
</organism>
<feature type="region of interest" description="Disordered" evidence="1">
    <location>
        <begin position="734"/>
        <end position="788"/>
    </location>
</feature>
<dbReference type="Proteomes" id="UP000831796">
    <property type="component" value="Chromosome"/>
</dbReference>
<reference evidence="4" key="1">
    <citation type="submission" date="2022-04" db="EMBL/GenBank/DDBJ databases">
        <title>Hymenobacter sp. isolated from the air.</title>
        <authorList>
            <person name="Won M."/>
            <person name="Lee C.-M."/>
            <person name="Woen H.-Y."/>
            <person name="Kwon S.-W."/>
        </authorList>
    </citation>
    <scope>NUCLEOTIDE SEQUENCE</scope>
    <source>
        <strain evidence="4">5116S-3</strain>
    </source>
</reference>
<dbReference type="CDD" id="cd07341">
    <property type="entry name" value="M56_BlaR1_MecR1_like"/>
    <property type="match status" value="1"/>
</dbReference>
<keyword evidence="5" id="KW-1185">Reference proteome</keyword>
<feature type="region of interest" description="Disordered" evidence="1">
    <location>
        <begin position="608"/>
        <end position="659"/>
    </location>
</feature>
<evidence type="ECO:0000256" key="2">
    <source>
        <dbReference type="SAM" id="Phobius"/>
    </source>
</evidence>
<dbReference type="Pfam" id="PF05569">
    <property type="entry name" value="Peptidase_M56"/>
    <property type="match status" value="1"/>
</dbReference>
<keyword evidence="2" id="KW-1133">Transmembrane helix</keyword>
<dbReference type="InterPro" id="IPR008756">
    <property type="entry name" value="Peptidase_M56"/>
</dbReference>
<feature type="transmembrane region" description="Helical" evidence="2">
    <location>
        <begin position="131"/>
        <end position="154"/>
    </location>
</feature>
<feature type="transmembrane region" description="Helical" evidence="2">
    <location>
        <begin position="48"/>
        <end position="68"/>
    </location>
</feature>
<gene>
    <name evidence="4" type="ORF">MUN79_26855</name>
</gene>
<dbReference type="KEGG" id="hcu:MUN79_26855"/>